<dbReference type="PANTHER" id="PTHR33603">
    <property type="entry name" value="METHYLTRANSFERASE"/>
    <property type="match status" value="1"/>
</dbReference>
<evidence type="ECO:0000256" key="1">
    <source>
        <dbReference type="ARBA" id="ARBA00022603"/>
    </source>
</evidence>
<protein>
    <submittedName>
        <fullName evidence="5">Putative methyltransferase</fullName>
    </submittedName>
</protein>
<comment type="similarity">
    <text evidence="4">Belongs to the RNA methyltransferase RlmH family.</text>
</comment>
<evidence type="ECO:0000313" key="6">
    <source>
        <dbReference type="EMBL" id="CBI02492.1"/>
    </source>
</evidence>
<keyword evidence="2 5" id="KW-0808">Transferase</keyword>
<dbReference type="GO" id="GO:0006364">
    <property type="term" value="P:rRNA processing"/>
    <property type="evidence" value="ECO:0007669"/>
    <property type="project" value="InterPro"/>
</dbReference>
<sequence>MIPAMRLRLIAVDKLRSAPISALCDEFATRLQPMMPCEIREVRAADGRTPASAMAEEAERILRLLPANEPLWLLERSGESLSSPQLSAKLAALDSTGISRLNLVVAGTYGAAPALLGRATFRWSLSPLTFLHEWARALVLEQLYRAAKIARNEPYHH</sequence>
<dbReference type="GO" id="GO:0032259">
    <property type="term" value="P:methylation"/>
    <property type="evidence" value="ECO:0007669"/>
    <property type="project" value="UniProtKB-KW"/>
</dbReference>
<evidence type="ECO:0000256" key="4">
    <source>
        <dbReference type="ARBA" id="ARBA00038303"/>
    </source>
</evidence>
<keyword evidence="3" id="KW-0949">S-adenosyl-L-methionine</keyword>
<name>E6Q5C5_9ZZZZ</name>
<evidence type="ECO:0000256" key="2">
    <source>
        <dbReference type="ARBA" id="ARBA00022679"/>
    </source>
</evidence>
<dbReference type="InterPro" id="IPR029028">
    <property type="entry name" value="Alpha/beta_knot_MTases"/>
</dbReference>
<dbReference type="InterPro" id="IPR029026">
    <property type="entry name" value="tRNA_m1G_MTases_N"/>
</dbReference>
<dbReference type="GO" id="GO:0008168">
    <property type="term" value="F:methyltransferase activity"/>
    <property type="evidence" value="ECO:0007669"/>
    <property type="project" value="UniProtKB-KW"/>
</dbReference>
<dbReference type="HAMAP" id="MF_00658">
    <property type="entry name" value="23SrRNA_methyltr_H"/>
    <property type="match status" value="1"/>
</dbReference>
<evidence type="ECO:0000313" key="5">
    <source>
        <dbReference type="EMBL" id="CBI02388.1"/>
    </source>
</evidence>
<evidence type="ECO:0000256" key="3">
    <source>
        <dbReference type="ARBA" id="ARBA00022691"/>
    </source>
</evidence>
<accession>E6Q5C5</accession>
<dbReference type="SUPFAM" id="SSF75217">
    <property type="entry name" value="alpha/beta knot"/>
    <property type="match status" value="1"/>
</dbReference>
<dbReference type="EMBL" id="CABO01000036">
    <property type="protein sequence ID" value="CBI02388.1"/>
    <property type="molecule type" value="Genomic_DNA"/>
</dbReference>
<keyword evidence="1 5" id="KW-0489">Methyltransferase</keyword>
<dbReference type="PANTHER" id="PTHR33603:SF1">
    <property type="entry name" value="RIBOSOMAL RNA LARGE SUBUNIT METHYLTRANSFERASE H"/>
    <property type="match status" value="1"/>
</dbReference>
<dbReference type="Gene3D" id="3.40.1280.10">
    <property type="match status" value="1"/>
</dbReference>
<dbReference type="CDD" id="cd18081">
    <property type="entry name" value="RlmH-like"/>
    <property type="match status" value="1"/>
</dbReference>
<comment type="caution">
    <text evidence="5">The sequence shown here is derived from an EMBL/GenBank/DDBJ whole genome shotgun (WGS) entry which is preliminary data.</text>
</comment>
<dbReference type="EMBL" id="CABO01000038">
    <property type="protein sequence ID" value="CBI02492.1"/>
    <property type="molecule type" value="Genomic_DNA"/>
</dbReference>
<dbReference type="Pfam" id="PF02590">
    <property type="entry name" value="SPOUT_MTase"/>
    <property type="match status" value="1"/>
</dbReference>
<dbReference type="AlphaFoldDB" id="E6Q5C5"/>
<dbReference type="PIRSF" id="PIRSF004505">
    <property type="entry name" value="MT_bac"/>
    <property type="match status" value="1"/>
</dbReference>
<organism evidence="5">
    <name type="scientific">mine drainage metagenome</name>
    <dbReference type="NCBI Taxonomy" id="410659"/>
    <lineage>
        <taxon>unclassified sequences</taxon>
        <taxon>metagenomes</taxon>
        <taxon>ecological metagenomes</taxon>
    </lineage>
</organism>
<proteinExistence type="inferred from homology"/>
<reference evidence="5" key="1">
    <citation type="submission" date="2009-10" db="EMBL/GenBank/DDBJ databases">
        <title>Diversity of trophic interactions inside an arsenic-rich microbial ecosystem.</title>
        <authorList>
            <person name="Bertin P.N."/>
            <person name="Heinrich-Salmeron A."/>
            <person name="Pelletier E."/>
            <person name="Goulhen-Chollet F."/>
            <person name="Arsene-Ploetze F."/>
            <person name="Gallien S."/>
            <person name="Calteau A."/>
            <person name="Vallenet D."/>
            <person name="Casiot C."/>
            <person name="Chane-Woon-Ming B."/>
            <person name="Giloteaux L."/>
            <person name="Barakat M."/>
            <person name="Bonnefoy V."/>
            <person name="Bruneel O."/>
            <person name="Chandler M."/>
            <person name="Cleiss J."/>
            <person name="Duran R."/>
            <person name="Elbaz-Poulichet F."/>
            <person name="Fonknechten N."/>
            <person name="Lauga B."/>
            <person name="Mornico D."/>
            <person name="Ortet P."/>
            <person name="Schaeffer C."/>
            <person name="Siguier P."/>
            <person name="Alexander Thil Smith A."/>
            <person name="Van Dorsselaer A."/>
            <person name="Weissenbach J."/>
            <person name="Medigue C."/>
            <person name="Le Paslier D."/>
        </authorList>
    </citation>
    <scope>NUCLEOTIDE SEQUENCE</scope>
</reference>
<dbReference type="InterPro" id="IPR003742">
    <property type="entry name" value="RlmH-like"/>
</dbReference>
<gene>
    <name evidence="5" type="ORF">CARN4_1095</name>
    <name evidence="6" type="ORF">CARN4_1154</name>
</gene>